<evidence type="ECO:0000313" key="3">
    <source>
        <dbReference type="EMBL" id="KKM47317.1"/>
    </source>
</evidence>
<dbReference type="STRING" id="145458.APU90_08110"/>
<feature type="domain" description="PTS EIIB type-2" evidence="2">
    <location>
        <begin position="1"/>
        <end position="93"/>
    </location>
</feature>
<evidence type="ECO:0000256" key="1">
    <source>
        <dbReference type="ARBA" id="ARBA00022679"/>
    </source>
</evidence>
<dbReference type="OrthoDB" id="6603449at2"/>
<evidence type="ECO:0000259" key="2">
    <source>
        <dbReference type="PROSITE" id="PS51099"/>
    </source>
</evidence>
<accession>A0A0C5BG50</accession>
<protein>
    <submittedName>
        <fullName evidence="3">PTS ascorbate transporter subunit IIB</fullName>
    </submittedName>
</protein>
<dbReference type="Pfam" id="PF02302">
    <property type="entry name" value="PTS_IIB"/>
    <property type="match status" value="1"/>
</dbReference>
<dbReference type="Proteomes" id="UP000237966">
    <property type="component" value="Unassembled WGS sequence"/>
</dbReference>
<dbReference type="PATRIC" id="fig|145458.7.peg.2044"/>
<reference evidence="3 5" key="1">
    <citation type="submission" date="2015-04" db="EMBL/GenBank/DDBJ databases">
        <title>Draft genome sequence of Rathayibacter toxicus strain FH-142 (AKA 70134 or CS 32), a Western Australian isolate.</title>
        <authorList>
            <consortium name="Consortium for Microbial Forensics and Genomics (microFORGE)"/>
            <person name="Knight B.M."/>
            <person name="Roberts D.P."/>
            <person name="Lin D."/>
            <person name="Hari K."/>
            <person name="Fletcher J."/>
            <person name="Melcher U."/>
            <person name="Blagden T."/>
            <person name="Luster D.G."/>
            <person name="Sechler A.J."/>
            <person name="Schneider W.L."/>
            <person name="Winegar R.A."/>
        </authorList>
    </citation>
    <scope>NUCLEOTIDE SEQUENCE [LARGE SCALE GENOMIC DNA]</scope>
    <source>
        <strain evidence="3 5">FH142</strain>
    </source>
</reference>
<dbReference type="AlphaFoldDB" id="A0A0C5BG50"/>
<dbReference type="KEGG" id="rtc:APU90_08110"/>
<keyword evidence="1" id="KW-0808">Transferase</keyword>
<organism evidence="3 5">
    <name type="scientific">Rathayibacter toxicus</name>
    <dbReference type="NCBI Taxonomy" id="145458"/>
    <lineage>
        <taxon>Bacteria</taxon>
        <taxon>Bacillati</taxon>
        <taxon>Actinomycetota</taxon>
        <taxon>Actinomycetes</taxon>
        <taxon>Micrococcales</taxon>
        <taxon>Microbacteriaceae</taxon>
        <taxon>Rathayibacter</taxon>
    </lineage>
</organism>
<dbReference type="EMBL" id="PSWU01000013">
    <property type="protein sequence ID" value="PPI13799.1"/>
    <property type="molecule type" value="Genomic_DNA"/>
</dbReference>
<gene>
    <name evidence="4" type="ORF">C5C51_08765</name>
    <name evidence="3" type="ORF">VT73_00220</name>
</gene>
<dbReference type="KEGG" id="rtx:TI83_08965"/>
<dbReference type="SUPFAM" id="SSF52794">
    <property type="entry name" value="PTS system IIB component-like"/>
    <property type="match status" value="1"/>
</dbReference>
<dbReference type="InterPro" id="IPR036095">
    <property type="entry name" value="PTS_EIIB-like_sf"/>
</dbReference>
<dbReference type="eggNOG" id="COG3414">
    <property type="taxonomic scope" value="Bacteria"/>
</dbReference>
<dbReference type="InterPro" id="IPR013011">
    <property type="entry name" value="PTS_EIIB_2"/>
</dbReference>
<proteinExistence type="predicted"/>
<dbReference type="EMBL" id="LBFI01000001">
    <property type="protein sequence ID" value="KKM47317.1"/>
    <property type="molecule type" value="Genomic_DNA"/>
</dbReference>
<dbReference type="GO" id="GO:0008982">
    <property type="term" value="F:protein-N(PI)-phosphohistidine-sugar phosphotransferase activity"/>
    <property type="evidence" value="ECO:0007669"/>
    <property type="project" value="InterPro"/>
</dbReference>
<evidence type="ECO:0000313" key="6">
    <source>
        <dbReference type="Proteomes" id="UP000237966"/>
    </source>
</evidence>
<dbReference type="PROSITE" id="PS51099">
    <property type="entry name" value="PTS_EIIB_TYPE_2"/>
    <property type="match status" value="1"/>
</dbReference>
<dbReference type="InterPro" id="IPR003501">
    <property type="entry name" value="PTS_EIIB_2/3"/>
</dbReference>
<dbReference type="GO" id="GO:0009401">
    <property type="term" value="P:phosphoenolpyruvate-dependent sugar phosphotransferase system"/>
    <property type="evidence" value="ECO:0007669"/>
    <property type="project" value="InterPro"/>
</dbReference>
<evidence type="ECO:0000313" key="5">
    <source>
        <dbReference type="Proteomes" id="UP000052979"/>
    </source>
</evidence>
<evidence type="ECO:0000313" key="4">
    <source>
        <dbReference type="EMBL" id="PPI13799.1"/>
    </source>
</evidence>
<dbReference type="Gene3D" id="3.40.50.2300">
    <property type="match status" value="1"/>
</dbReference>
<sequence length="94" mass="9889">MKIVTLCGAGLGTSAILKLGVERALEALNLDAEVIASDIASVTELAADAQVILTSGELLHRIGRTFAEIIVIDNYLDQAEISAKIERALGRDAV</sequence>
<dbReference type="Proteomes" id="UP000052979">
    <property type="component" value="Unassembled WGS sequence"/>
</dbReference>
<reference evidence="4 6" key="2">
    <citation type="submission" date="2018-02" db="EMBL/GenBank/DDBJ databases">
        <title>Bacteriophage NCPPB3778 and a type I-E CRISPR drive the evolution of the US Biological Select Agent, Rathayibacter toxicus.</title>
        <authorList>
            <person name="Davis E.W.II."/>
            <person name="Tabima J.F."/>
            <person name="Weisberg A.J."/>
            <person name="Lopes L.D."/>
            <person name="Wiseman M.S."/>
            <person name="Wiseman M.S."/>
            <person name="Pupko T."/>
            <person name="Belcher M.S."/>
            <person name="Sechler A.J."/>
            <person name="Tancos M.A."/>
            <person name="Schroeder B.K."/>
            <person name="Murray T.D."/>
            <person name="Luster D.G."/>
            <person name="Schneider W.L."/>
            <person name="Rogers E."/>
            <person name="Andreote F.D."/>
            <person name="Grunwald N.J."/>
            <person name="Putnam M.L."/>
            <person name="Chang J.H."/>
        </authorList>
    </citation>
    <scope>NUCLEOTIDE SEQUENCE [LARGE SCALE GENOMIC DNA]</scope>
    <source>
        <strain evidence="4 6">FH99</strain>
    </source>
</reference>
<dbReference type="CDD" id="cd05563">
    <property type="entry name" value="PTS_IIB_ascorbate"/>
    <property type="match status" value="1"/>
</dbReference>
<name>A0A0C5BG50_9MICO</name>
<keyword evidence="5" id="KW-1185">Reference proteome</keyword>
<comment type="caution">
    <text evidence="3">The sequence shown here is derived from an EMBL/GenBank/DDBJ whole genome shotgun (WGS) entry which is preliminary data.</text>
</comment>